<dbReference type="Proteomes" id="UP000441102">
    <property type="component" value="Unassembled WGS sequence"/>
</dbReference>
<name>A0A6I0DW74_BRUAN</name>
<proteinExistence type="predicted"/>
<dbReference type="RefSeq" id="WP_151576335.1">
    <property type="nucleotide sequence ID" value="NZ_WBWX01000001.1"/>
</dbReference>
<sequence length="140" mass="15498">MLQAIVERLREKVTKAPAVIMAEDLDAVVQSLQRDTGSIFVIPFRERAKPNSLATHFRQLVSEQVLVAVLLRHHGDELGTSKVEQFSPIKTEIEQALAGWEPTDAADPMELVGGEGTPIGNGVTVYIQTWETSRFLTKDD</sequence>
<evidence type="ECO:0000313" key="2">
    <source>
        <dbReference type="Proteomes" id="UP000441102"/>
    </source>
</evidence>
<comment type="caution">
    <text evidence="1">The sequence shown here is derived from an EMBL/GenBank/DDBJ whole genome shotgun (WGS) entry which is preliminary data.</text>
</comment>
<dbReference type="Pfam" id="PF23840">
    <property type="entry name" value="Phage_tail_terminator"/>
    <property type="match status" value="1"/>
</dbReference>
<protein>
    <submittedName>
        <fullName evidence="1">Uncharacterized protein</fullName>
    </submittedName>
</protein>
<reference evidence="1 2" key="1">
    <citation type="submission" date="2019-09" db="EMBL/GenBank/DDBJ databases">
        <title>Taxonomic organization of the family Brucellaceae based on a phylogenomic approach.</title>
        <authorList>
            <person name="Leclercq S."/>
            <person name="Cloeckaert A."/>
            <person name="Zygmunt M.S."/>
        </authorList>
    </citation>
    <scope>NUCLEOTIDE SEQUENCE [LARGE SCALE GENOMIC DNA]</scope>
    <source>
        <strain evidence="1 2">CCUG 34461</strain>
    </source>
</reference>
<evidence type="ECO:0000313" key="1">
    <source>
        <dbReference type="EMBL" id="KAB2803298.1"/>
    </source>
</evidence>
<gene>
    <name evidence="1" type="ORF">F9L06_03835</name>
</gene>
<dbReference type="InterPro" id="IPR056912">
    <property type="entry name" value="Phage_JBD30_tail_term-like"/>
</dbReference>
<dbReference type="EMBL" id="WBWX01000001">
    <property type="protein sequence ID" value="KAB2803298.1"/>
    <property type="molecule type" value="Genomic_DNA"/>
</dbReference>
<accession>A0A6I0DW74</accession>
<organism evidence="1 2">
    <name type="scientific">Brucella anthropi</name>
    <name type="common">Ochrobactrum anthropi</name>
    <dbReference type="NCBI Taxonomy" id="529"/>
    <lineage>
        <taxon>Bacteria</taxon>
        <taxon>Pseudomonadati</taxon>
        <taxon>Pseudomonadota</taxon>
        <taxon>Alphaproteobacteria</taxon>
        <taxon>Hyphomicrobiales</taxon>
        <taxon>Brucellaceae</taxon>
        <taxon>Brucella/Ochrobactrum group</taxon>
        <taxon>Brucella</taxon>
    </lineage>
</organism>
<dbReference type="AlphaFoldDB" id="A0A6I0DW74"/>